<dbReference type="SUPFAM" id="SSF51735">
    <property type="entry name" value="NAD(P)-binding Rossmann-fold domains"/>
    <property type="match status" value="1"/>
</dbReference>
<comment type="caution">
    <text evidence="10">The sequence shown here is derived from an EMBL/GenBank/DDBJ whole genome shotgun (WGS) entry which is preliminary data.</text>
</comment>
<dbReference type="InterPro" id="IPR013149">
    <property type="entry name" value="ADH-like_C"/>
</dbReference>
<evidence type="ECO:0000256" key="7">
    <source>
        <dbReference type="RuleBase" id="RU361277"/>
    </source>
</evidence>
<dbReference type="PROSITE" id="PS00059">
    <property type="entry name" value="ADH_ZINC"/>
    <property type="match status" value="1"/>
</dbReference>
<dbReference type="GO" id="GO:0008270">
    <property type="term" value="F:zinc ion binding"/>
    <property type="evidence" value="ECO:0007669"/>
    <property type="project" value="InterPro"/>
</dbReference>
<evidence type="ECO:0000256" key="1">
    <source>
        <dbReference type="ARBA" id="ARBA00001947"/>
    </source>
</evidence>
<feature type="domain" description="Alcohol dehydrogenase-like C-terminal" evidence="8">
    <location>
        <begin position="189"/>
        <end position="262"/>
    </location>
</feature>
<protein>
    <submittedName>
        <fullName evidence="10">Alcohol dehydrogenase</fullName>
    </submittedName>
</protein>
<keyword evidence="3 7" id="KW-0479">Metal-binding</keyword>
<evidence type="ECO:0000313" key="11">
    <source>
        <dbReference type="Proteomes" id="UP000018001"/>
    </source>
</evidence>
<keyword evidence="5" id="KW-0560">Oxidoreductase</keyword>
<dbReference type="Gene3D" id="3.90.180.10">
    <property type="entry name" value="Medium-chain alcohol dehydrogenases, catalytic domain"/>
    <property type="match status" value="1"/>
</dbReference>
<dbReference type="Gene3D" id="3.40.50.720">
    <property type="entry name" value="NAD(P)-binding Rossmann-like Domain"/>
    <property type="match status" value="1"/>
</dbReference>
<organism evidence="10 11">
    <name type="scientific">Byssochlamys spectabilis (strain No. 5 / NBRC 109023)</name>
    <name type="common">Paecilomyces variotii</name>
    <dbReference type="NCBI Taxonomy" id="1356009"/>
    <lineage>
        <taxon>Eukaryota</taxon>
        <taxon>Fungi</taxon>
        <taxon>Dikarya</taxon>
        <taxon>Ascomycota</taxon>
        <taxon>Pezizomycotina</taxon>
        <taxon>Eurotiomycetes</taxon>
        <taxon>Eurotiomycetidae</taxon>
        <taxon>Eurotiales</taxon>
        <taxon>Thermoascaceae</taxon>
        <taxon>Paecilomyces</taxon>
    </lineage>
</organism>
<dbReference type="GO" id="GO:0016491">
    <property type="term" value="F:oxidoreductase activity"/>
    <property type="evidence" value="ECO:0007669"/>
    <property type="project" value="UniProtKB-KW"/>
</dbReference>
<accession>V5FST7</accession>
<evidence type="ECO:0000256" key="4">
    <source>
        <dbReference type="ARBA" id="ARBA00022833"/>
    </source>
</evidence>
<dbReference type="Pfam" id="PF00107">
    <property type="entry name" value="ADH_zinc_N"/>
    <property type="match status" value="1"/>
</dbReference>
<evidence type="ECO:0000259" key="8">
    <source>
        <dbReference type="Pfam" id="PF00107"/>
    </source>
</evidence>
<evidence type="ECO:0000313" key="10">
    <source>
        <dbReference type="EMBL" id="GAD95103.1"/>
    </source>
</evidence>
<comment type="similarity">
    <text evidence="2 7">Belongs to the zinc-containing alcohol dehydrogenase family.</text>
</comment>
<keyword evidence="6" id="KW-0520">NAD</keyword>
<keyword evidence="11" id="KW-1185">Reference proteome</keyword>
<dbReference type="InterPro" id="IPR036291">
    <property type="entry name" value="NAD(P)-bd_dom_sf"/>
</dbReference>
<proteinExistence type="inferred from homology"/>
<feature type="domain" description="Alcohol dehydrogenase-like N-terminal" evidence="9">
    <location>
        <begin position="30"/>
        <end position="90"/>
    </location>
</feature>
<dbReference type="InterPro" id="IPR013154">
    <property type="entry name" value="ADH-like_N"/>
</dbReference>
<dbReference type="PANTHER" id="PTHR42813:SF3">
    <property type="entry name" value="GLUTATHIONE-INDEPENDENT FORMALDEHYDE DEHYDROGENASE"/>
    <property type="match status" value="1"/>
</dbReference>
<sequence length="414" mass="44884">MSKQMRATLWEGKPYHMTVKDWPMPKIRDPHDVVVRLTTAAICGTDLHDYHGRLGSKNPPWVMGHEGVGIITETGDAVFSFKKGDRVIISYEVSWEKDLILVMSMAISGALKVCGIYFDWLEESWLINVLSAEYVRVPFADESCTILPPGSDKEADFVMVSDVFCTAWWGLGTSGFRPGESVAVFGAGAVGLLAVHSAIIQGARVVYSIDHVEERLEKAKSIGAIPINFTKTDPVAEIMKRERLGVDRSLDCVGFECLNAKLKEAPGVVISQCISVTGPGGGIGLLGVYWPAPPPNAGEPCSDPALNTFPVPVGALWSKGLSVGGGVAEIRRYQPLLRDLIASGTANPAFVVTKETDIEGVPAAYQEFSARRQTKVLIRFPWNRSEEAPKSTTGQRADQPVVVGDADKAFLEPI</sequence>
<keyword evidence="4 7" id="KW-0862">Zinc</keyword>
<evidence type="ECO:0000256" key="3">
    <source>
        <dbReference type="ARBA" id="ARBA00022723"/>
    </source>
</evidence>
<evidence type="ECO:0000256" key="6">
    <source>
        <dbReference type="ARBA" id="ARBA00023027"/>
    </source>
</evidence>
<dbReference type="SUPFAM" id="SSF50129">
    <property type="entry name" value="GroES-like"/>
    <property type="match status" value="1"/>
</dbReference>
<reference evidence="11" key="1">
    <citation type="journal article" date="2014" name="Genome Announc.">
        <title>Draft genome sequence of the formaldehyde-resistant fungus Byssochlamys spectabilis No. 5 (anamorph Paecilomyces variotii No. 5) (NBRC109023).</title>
        <authorList>
            <person name="Oka T."/>
            <person name="Ekino K."/>
            <person name="Fukuda K."/>
            <person name="Nomura Y."/>
        </authorList>
    </citation>
    <scope>NUCLEOTIDE SEQUENCE [LARGE SCALE GENOMIC DNA]</scope>
    <source>
        <strain evidence="11">No. 5 / NBRC 109023</strain>
    </source>
</reference>
<evidence type="ECO:0000256" key="5">
    <source>
        <dbReference type="ARBA" id="ARBA00023002"/>
    </source>
</evidence>
<evidence type="ECO:0000259" key="9">
    <source>
        <dbReference type="Pfam" id="PF08240"/>
    </source>
</evidence>
<dbReference type="InterPro" id="IPR002328">
    <property type="entry name" value="ADH_Zn_CS"/>
</dbReference>
<comment type="cofactor">
    <cofactor evidence="1 7">
        <name>Zn(2+)</name>
        <dbReference type="ChEBI" id="CHEBI:29105"/>
    </cofactor>
</comment>
<evidence type="ECO:0000256" key="2">
    <source>
        <dbReference type="ARBA" id="ARBA00008072"/>
    </source>
</evidence>
<dbReference type="Pfam" id="PF08240">
    <property type="entry name" value="ADH_N"/>
    <property type="match status" value="1"/>
</dbReference>
<dbReference type="eggNOG" id="KOG0024">
    <property type="taxonomic scope" value="Eukaryota"/>
</dbReference>
<dbReference type="EMBL" id="BAUL01000115">
    <property type="protein sequence ID" value="GAD95103.1"/>
    <property type="molecule type" value="Genomic_DNA"/>
</dbReference>
<name>V5FST7_BYSSN</name>
<dbReference type="InParanoid" id="V5FST7"/>
<dbReference type="Proteomes" id="UP000018001">
    <property type="component" value="Unassembled WGS sequence"/>
</dbReference>
<dbReference type="InterPro" id="IPR011032">
    <property type="entry name" value="GroES-like_sf"/>
</dbReference>
<dbReference type="PANTHER" id="PTHR42813">
    <property type="entry name" value="ZINC-TYPE ALCOHOL DEHYDROGENASE-LIKE"/>
    <property type="match status" value="1"/>
</dbReference>
<dbReference type="HOGENOM" id="CLU_026673_11_3_1"/>
<dbReference type="AlphaFoldDB" id="V5FST7"/>
<dbReference type="OrthoDB" id="256333at2759"/>
<gene>
    <name evidence="10" type="ORF">PVAR5_3742</name>
</gene>